<dbReference type="PROSITE" id="PS50181">
    <property type="entry name" value="FBOX"/>
    <property type="match status" value="1"/>
</dbReference>
<dbReference type="InterPro" id="IPR036047">
    <property type="entry name" value="F-box-like_dom_sf"/>
</dbReference>
<feature type="region of interest" description="Disordered" evidence="3">
    <location>
        <begin position="1"/>
        <end position="58"/>
    </location>
</feature>
<organism evidence="5">
    <name type="scientific">Sesamum latifolium</name>
    <dbReference type="NCBI Taxonomy" id="2727402"/>
    <lineage>
        <taxon>Eukaryota</taxon>
        <taxon>Viridiplantae</taxon>
        <taxon>Streptophyta</taxon>
        <taxon>Embryophyta</taxon>
        <taxon>Tracheophyta</taxon>
        <taxon>Spermatophyta</taxon>
        <taxon>Magnoliopsida</taxon>
        <taxon>eudicotyledons</taxon>
        <taxon>Gunneridae</taxon>
        <taxon>Pentapetalae</taxon>
        <taxon>asterids</taxon>
        <taxon>lamiids</taxon>
        <taxon>Lamiales</taxon>
        <taxon>Pedaliaceae</taxon>
        <taxon>Sesamum</taxon>
    </lineage>
</organism>
<dbReference type="Pfam" id="PF12937">
    <property type="entry name" value="F-box-like"/>
    <property type="match status" value="1"/>
</dbReference>
<feature type="compositionally biased region" description="Basic and acidic residues" evidence="3">
    <location>
        <begin position="1"/>
        <end position="22"/>
    </location>
</feature>
<evidence type="ECO:0000256" key="1">
    <source>
        <dbReference type="ARBA" id="ARBA00004906"/>
    </source>
</evidence>
<dbReference type="GO" id="GO:0005737">
    <property type="term" value="C:cytoplasm"/>
    <property type="evidence" value="ECO:0007669"/>
    <property type="project" value="TreeGrafter"/>
</dbReference>
<dbReference type="InterPro" id="IPR052121">
    <property type="entry name" value="F-box_SCF_Substrate_Recog"/>
</dbReference>
<evidence type="ECO:0000256" key="3">
    <source>
        <dbReference type="SAM" id="MobiDB-lite"/>
    </source>
</evidence>
<dbReference type="CDD" id="cd22166">
    <property type="entry name" value="F-box_AtSKIP31-like"/>
    <property type="match status" value="1"/>
</dbReference>
<evidence type="ECO:0000313" key="5">
    <source>
        <dbReference type="EMBL" id="KAL0447647.1"/>
    </source>
</evidence>
<reference evidence="5" key="1">
    <citation type="submission" date="2020-06" db="EMBL/GenBank/DDBJ databases">
        <authorList>
            <person name="Li T."/>
            <person name="Hu X."/>
            <person name="Zhang T."/>
            <person name="Song X."/>
            <person name="Zhang H."/>
            <person name="Dai N."/>
            <person name="Sheng W."/>
            <person name="Hou X."/>
            <person name="Wei L."/>
        </authorList>
    </citation>
    <scope>NUCLEOTIDE SEQUENCE</scope>
    <source>
        <strain evidence="5">KEN1</strain>
        <tissue evidence="5">Leaf</tissue>
    </source>
</reference>
<comment type="pathway">
    <text evidence="1">Protein modification; protein ubiquitination.</text>
</comment>
<dbReference type="PANTHER" id="PTHR46550:SF1">
    <property type="entry name" value="F-BOX PROTEIN 3"/>
    <property type="match status" value="1"/>
</dbReference>
<accession>A0AAW2X4K9</accession>
<dbReference type="InterPro" id="IPR001810">
    <property type="entry name" value="F-box_dom"/>
</dbReference>
<dbReference type="SUPFAM" id="SSF81383">
    <property type="entry name" value="F-box domain"/>
    <property type="match status" value="1"/>
</dbReference>
<reference evidence="5" key="2">
    <citation type="journal article" date="2024" name="Plant">
        <title>Genomic evolution and insights into agronomic trait innovations of Sesamum species.</title>
        <authorList>
            <person name="Miao H."/>
            <person name="Wang L."/>
            <person name="Qu L."/>
            <person name="Liu H."/>
            <person name="Sun Y."/>
            <person name="Le M."/>
            <person name="Wang Q."/>
            <person name="Wei S."/>
            <person name="Zheng Y."/>
            <person name="Lin W."/>
            <person name="Duan Y."/>
            <person name="Cao H."/>
            <person name="Xiong S."/>
            <person name="Wang X."/>
            <person name="Wei L."/>
            <person name="Li C."/>
            <person name="Ma Q."/>
            <person name="Ju M."/>
            <person name="Zhao R."/>
            <person name="Li G."/>
            <person name="Mu C."/>
            <person name="Tian Q."/>
            <person name="Mei H."/>
            <person name="Zhang T."/>
            <person name="Gao T."/>
            <person name="Zhang H."/>
        </authorList>
    </citation>
    <scope>NUCLEOTIDE SEQUENCE</scope>
    <source>
        <strain evidence="5">KEN1</strain>
    </source>
</reference>
<dbReference type="Gene3D" id="1.20.1280.50">
    <property type="match status" value="1"/>
</dbReference>
<feature type="domain" description="F-box" evidence="4">
    <location>
        <begin position="108"/>
        <end position="154"/>
    </location>
</feature>
<evidence type="ECO:0000256" key="2">
    <source>
        <dbReference type="ARBA" id="ARBA00022786"/>
    </source>
</evidence>
<feature type="compositionally biased region" description="Acidic residues" evidence="3">
    <location>
        <begin position="23"/>
        <end position="34"/>
    </location>
</feature>
<dbReference type="AlphaFoldDB" id="A0AAW2X4K9"/>
<dbReference type="PANTHER" id="PTHR46550">
    <property type="entry name" value="F-BOX ONLY PROTEIN 3"/>
    <property type="match status" value="1"/>
</dbReference>
<sequence>MRCRKIQREWKEGERDAKRSRDEEGELSEQEEQEQAAKKTRIEDREISDEGLSRALRSSSSSLSSVGVEAEVETSLLPSKKSDTVIGNNSNDGRLTTERGLIPRRIDTGIFSQIPAELLYHILKFLSSEDLVSCSLVCRFLNFASSDESLWRRLYCMRWGLLPPKKLRECAWKKLYIQRDEEDMAEFVQSCPSEFKEYYIQMQVAKRSQAPNPSLVNDDRIILDKTLADQVSIWKSSRGLADTVVLNHACSGESCTYYQIGDVLFVRRLETFMEVVMDPTNELSVCTISGRCSDMLLSPAEMEHDADQHQGGGTDEAEPFMGCGRFGMNYLSSHN</sequence>
<comment type="caution">
    <text evidence="5">The sequence shown here is derived from an EMBL/GenBank/DDBJ whole genome shotgun (WGS) entry which is preliminary data.</text>
</comment>
<dbReference type="EMBL" id="JACGWN010000006">
    <property type="protein sequence ID" value="KAL0447647.1"/>
    <property type="molecule type" value="Genomic_DNA"/>
</dbReference>
<dbReference type="SMART" id="SM00256">
    <property type="entry name" value="FBOX"/>
    <property type="match status" value="1"/>
</dbReference>
<dbReference type="FunFam" id="1.20.1280.50:FF:000048">
    <property type="entry name" value="F-box family protein-like"/>
    <property type="match status" value="1"/>
</dbReference>
<gene>
    <name evidence="5" type="ORF">Slati_1892600</name>
</gene>
<name>A0AAW2X4K9_9LAMI</name>
<keyword evidence="2" id="KW-0833">Ubl conjugation pathway</keyword>
<evidence type="ECO:0000259" key="4">
    <source>
        <dbReference type="PROSITE" id="PS50181"/>
    </source>
</evidence>
<protein>
    <submittedName>
        <fullName evidence="5">F-box protein SKIP31</fullName>
    </submittedName>
</protein>
<proteinExistence type="predicted"/>
<feature type="compositionally biased region" description="Basic and acidic residues" evidence="3">
    <location>
        <begin position="35"/>
        <end position="45"/>
    </location>
</feature>